<dbReference type="Gene3D" id="3.30.160.60">
    <property type="entry name" value="Classic Zinc Finger"/>
    <property type="match status" value="9"/>
</dbReference>
<keyword evidence="8" id="KW-0238">DNA-binding</keyword>
<proteinExistence type="inferred from homology"/>
<reference evidence="16" key="1">
    <citation type="submission" date="2022-01" db="EMBL/GenBank/DDBJ databases">
        <authorList>
            <person name="King R."/>
        </authorList>
    </citation>
    <scope>NUCLEOTIDE SEQUENCE</scope>
</reference>
<feature type="domain" description="C2H2-type" evidence="14">
    <location>
        <begin position="332"/>
        <end position="361"/>
    </location>
</feature>
<feature type="domain" description="C2H2-type" evidence="14">
    <location>
        <begin position="194"/>
        <end position="222"/>
    </location>
</feature>
<evidence type="ECO:0000256" key="1">
    <source>
        <dbReference type="ARBA" id="ARBA00004123"/>
    </source>
</evidence>
<feature type="domain" description="C2H2-type" evidence="14">
    <location>
        <begin position="286"/>
        <end position="313"/>
    </location>
</feature>
<gene>
    <name evidence="16" type="ORF">CHIRRI_LOCUS13104</name>
</gene>
<feature type="domain" description="C2H2-type" evidence="14">
    <location>
        <begin position="504"/>
        <end position="531"/>
    </location>
</feature>
<dbReference type="FunFam" id="3.30.160.60:FF:000621">
    <property type="entry name" value="FLT3-interacting zinc finger 1"/>
    <property type="match status" value="1"/>
</dbReference>
<dbReference type="GO" id="GO:0000981">
    <property type="term" value="F:DNA-binding transcription factor activity, RNA polymerase II-specific"/>
    <property type="evidence" value="ECO:0007669"/>
    <property type="project" value="TreeGrafter"/>
</dbReference>
<feature type="domain" description="C2H2-type" evidence="14">
    <location>
        <begin position="420"/>
        <end position="447"/>
    </location>
</feature>
<keyword evidence="3 12" id="KW-0479">Metal-binding</keyword>
<evidence type="ECO:0000256" key="12">
    <source>
        <dbReference type="PROSITE-ProRule" id="PRU01263"/>
    </source>
</evidence>
<dbReference type="PANTHER" id="PTHR24408">
    <property type="entry name" value="ZINC FINGER PROTEIN"/>
    <property type="match status" value="1"/>
</dbReference>
<feature type="domain" description="C2H2-type" evidence="14">
    <location>
        <begin position="448"/>
        <end position="475"/>
    </location>
</feature>
<feature type="binding site" evidence="12">
    <location>
        <position position="12"/>
    </location>
    <ligand>
        <name>Zn(2+)</name>
        <dbReference type="ChEBI" id="CHEBI:29105"/>
    </ligand>
</feature>
<evidence type="ECO:0000256" key="3">
    <source>
        <dbReference type="ARBA" id="ARBA00022723"/>
    </source>
</evidence>
<dbReference type="SMART" id="SM00355">
    <property type="entry name" value="ZnF_C2H2"/>
    <property type="match status" value="10"/>
</dbReference>
<dbReference type="EMBL" id="OU895880">
    <property type="protein sequence ID" value="CAG9810287.1"/>
    <property type="molecule type" value="Genomic_DNA"/>
</dbReference>
<dbReference type="GO" id="GO:0008270">
    <property type="term" value="F:zinc ion binding"/>
    <property type="evidence" value="ECO:0007669"/>
    <property type="project" value="UniProtKB-UniRule"/>
</dbReference>
<dbReference type="SUPFAM" id="SSF57716">
    <property type="entry name" value="Glucocorticoid receptor-like (DNA-binding domain)"/>
    <property type="match status" value="1"/>
</dbReference>
<dbReference type="FunFam" id="3.30.160.60:FF:000624">
    <property type="entry name" value="zinc finger protein 697"/>
    <property type="match status" value="1"/>
</dbReference>
<evidence type="ECO:0000256" key="2">
    <source>
        <dbReference type="ARBA" id="ARBA00006991"/>
    </source>
</evidence>
<keyword evidence="5 11" id="KW-0863">Zinc-finger</keyword>
<keyword evidence="6 12" id="KW-0862">Zinc</keyword>
<keyword evidence="17" id="KW-1185">Reference proteome</keyword>
<evidence type="ECO:0000313" key="17">
    <source>
        <dbReference type="Proteomes" id="UP001153620"/>
    </source>
</evidence>
<dbReference type="FunFam" id="3.30.160.60:FF:002343">
    <property type="entry name" value="Zinc finger protein 33A"/>
    <property type="match status" value="1"/>
</dbReference>
<dbReference type="Proteomes" id="UP001153620">
    <property type="component" value="Chromosome 4"/>
</dbReference>
<evidence type="ECO:0000256" key="5">
    <source>
        <dbReference type="ARBA" id="ARBA00022771"/>
    </source>
</evidence>
<dbReference type="InterPro" id="IPR012934">
    <property type="entry name" value="Znf_AD"/>
</dbReference>
<keyword evidence="10" id="KW-0539">Nucleus</keyword>
<feature type="domain" description="C2H2-type" evidence="14">
    <location>
        <begin position="476"/>
        <end position="503"/>
    </location>
</feature>
<dbReference type="SMART" id="SM00868">
    <property type="entry name" value="zf-AD"/>
    <property type="match status" value="1"/>
</dbReference>
<comment type="subcellular location">
    <subcellularLocation>
        <location evidence="1">Nucleus</location>
    </subcellularLocation>
</comment>
<dbReference type="InterPro" id="IPR036236">
    <property type="entry name" value="Znf_C2H2_sf"/>
</dbReference>
<keyword evidence="7" id="KW-0805">Transcription regulation</keyword>
<feature type="binding site" evidence="12">
    <location>
        <position position="60"/>
    </location>
    <ligand>
        <name>Zn(2+)</name>
        <dbReference type="ChEBI" id="CHEBI:29105"/>
    </ligand>
</feature>
<dbReference type="GO" id="GO:0043565">
    <property type="term" value="F:sequence-specific DNA binding"/>
    <property type="evidence" value="ECO:0007669"/>
    <property type="project" value="TreeGrafter"/>
</dbReference>
<dbReference type="PROSITE" id="PS50157">
    <property type="entry name" value="ZINC_FINGER_C2H2_2"/>
    <property type="match status" value="9"/>
</dbReference>
<evidence type="ECO:0000259" key="15">
    <source>
        <dbReference type="PROSITE" id="PS51915"/>
    </source>
</evidence>
<dbReference type="GO" id="GO:0005634">
    <property type="term" value="C:nucleus"/>
    <property type="evidence" value="ECO:0007669"/>
    <property type="project" value="UniProtKB-SubCell"/>
</dbReference>
<comment type="similarity">
    <text evidence="2">Belongs to the krueppel C2H2-type zinc-finger protein family.</text>
</comment>
<feature type="domain" description="C2H2-type" evidence="14">
    <location>
        <begin position="390"/>
        <end position="419"/>
    </location>
</feature>
<dbReference type="PROSITE" id="PS51915">
    <property type="entry name" value="ZAD"/>
    <property type="match status" value="1"/>
</dbReference>
<feature type="region of interest" description="Disordered" evidence="13">
    <location>
        <begin position="531"/>
        <end position="550"/>
    </location>
</feature>
<name>A0A9N9WZT1_9DIPT</name>
<reference evidence="16" key="2">
    <citation type="submission" date="2022-10" db="EMBL/GenBank/DDBJ databases">
        <authorList>
            <consortium name="ENA_rothamsted_submissions"/>
            <consortium name="culmorum"/>
            <person name="King R."/>
        </authorList>
    </citation>
    <scope>NUCLEOTIDE SEQUENCE</scope>
</reference>
<evidence type="ECO:0000256" key="8">
    <source>
        <dbReference type="ARBA" id="ARBA00023125"/>
    </source>
</evidence>
<evidence type="ECO:0000256" key="13">
    <source>
        <dbReference type="SAM" id="MobiDB-lite"/>
    </source>
</evidence>
<protein>
    <submittedName>
        <fullName evidence="16">Uncharacterized protein</fullName>
    </submittedName>
</protein>
<dbReference type="InterPro" id="IPR013087">
    <property type="entry name" value="Znf_C2H2_type"/>
</dbReference>
<dbReference type="SUPFAM" id="SSF57667">
    <property type="entry name" value="beta-beta-alpha zinc fingers"/>
    <property type="match status" value="5"/>
</dbReference>
<dbReference type="Pfam" id="PF00096">
    <property type="entry name" value="zf-C2H2"/>
    <property type="match status" value="7"/>
</dbReference>
<feature type="domain" description="ZAD" evidence="15">
    <location>
        <begin position="7"/>
        <end position="84"/>
    </location>
</feature>
<evidence type="ECO:0000256" key="4">
    <source>
        <dbReference type="ARBA" id="ARBA00022737"/>
    </source>
</evidence>
<evidence type="ECO:0000256" key="7">
    <source>
        <dbReference type="ARBA" id="ARBA00023015"/>
    </source>
</evidence>
<evidence type="ECO:0000256" key="9">
    <source>
        <dbReference type="ARBA" id="ARBA00023163"/>
    </source>
</evidence>
<keyword evidence="4" id="KW-0677">Repeat</keyword>
<dbReference type="OrthoDB" id="9439903at2759"/>
<feature type="binding site" evidence="12">
    <location>
        <position position="57"/>
    </location>
    <ligand>
        <name>Zn(2+)</name>
        <dbReference type="ChEBI" id="CHEBI:29105"/>
    </ligand>
</feature>
<dbReference type="Gene3D" id="3.40.1800.20">
    <property type="match status" value="1"/>
</dbReference>
<evidence type="ECO:0000256" key="11">
    <source>
        <dbReference type="PROSITE-ProRule" id="PRU00042"/>
    </source>
</evidence>
<feature type="domain" description="C2H2-type" evidence="14">
    <location>
        <begin position="362"/>
        <end position="389"/>
    </location>
</feature>
<evidence type="ECO:0000256" key="10">
    <source>
        <dbReference type="ARBA" id="ARBA00023242"/>
    </source>
</evidence>
<evidence type="ECO:0000313" key="16">
    <source>
        <dbReference type="EMBL" id="CAG9810287.1"/>
    </source>
</evidence>
<dbReference type="PANTHER" id="PTHR24408:SF58">
    <property type="entry name" value="TRANSCRIPTION FACTOR (TFIIIA), PUTATIVE (AFU_ORTHOLOGUE AFUA_1G05150)-RELATED"/>
    <property type="match status" value="1"/>
</dbReference>
<dbReference type="FunFam" id="3.30.160.60:FF:000931">
    <property type="entry name" value="zinc finger protein 697"/>
    <property type="match status" value="1"/>
</dbReference>
<feature type="binding site" evidence="12">
    <location>
        <position position="9"/>
    </location>
    <ligand>
        <name>Zn(2+)</name>
        <dbReference type="ChEBI" id="CHEBI:29105"/>
    </ligand>
</feature>
<organism evidence="16 17">
    <name type="scientific">Chironomus riparius</name>
    <dbReference type="NCBI Taxonomy" id="315576"/>
    <lineage>
        <taxon>Eukaryota</taxon>
        <taxon>Metazoa</taxon>
        <taxon>Ecdysozoa</taxon>
        <taxon>Arthropoda</taxon>
        <taxon>Hexapoda</taxon>
        <taxon>Insecta</taxon>
        <taxon>Pterygota</taxon>
        <taxon>Neoptera</taxon>
        <taxon>Endopterygota</taxon>
        <taxon>Diptera</taxon>
        <taxon>Nematocera</taxon>
        <taxon>Chironomoidea</taxon>
        <taxon>Chironomidae</taxon>
        <taxon>Chironominae</taxon>
        <taxon>Chironomus</taxon>
    </lineage>
</organism>
<dbReference type="Pfam" id="PF07776">
    <property type="entry name" value="zf-AD"/>
    <property type="match status" value="1"/>
</dbReference>
<sequence length="550" mass="63213">MSFSCENLCRSCMEVTQSGSVLLFNKKKKRKTQICLNYEEICNLKVKEDDQLPQQLCMSCVSELNKSYAFRERCIRTYKTLCAYLDLSEDDEPETIILPQSPACSKQFSKVDETYEEIEVTDALLDAAKVKASETNDEVMLEMDEIQTILNTQNRNRNIAKNESEADDGLVFIIQNVSDQEPTIESKEPKISSYKCDLCELTFVRKKNFDNHVRRFHEEGDNDDAPADKRIRLKLAKDDKEDSQALWEKLQQNPDAKSCKMCGALYVNEKSLKLHERRNACQQKSYQCSQCPKVFTDQQLFREHTETHPQDSNNPPEEIPSLKVDIDPAKKFQCDFESCGKSFKMLSTLKDHLRTHSNEKPFICNICGRGFSQNTNLKQHLRRHTQIKPFKCSFEGCGSAFVSKGELDSHSRKHSGDHPFKCELCDAKFTTSSSLTKHKRIHSGEKPYACEFCPMRFTALGTLKNHTKTHTGEKPHKCKYCKRAFTQKSDLTAHERTHTGSRPFTCTICNSSFHQSGTLKSHMKIHGNIEIEEHENEEQSSLTEKEKKKT</sequence>
<evidence type="ECO:0000259" key="14">
    <source>
        <dbReference type="PROSITE" id="PS50157"/>
    </source>
</evidence>
<keyword evidence="9" id="KW-0804">Transcription</keyword>
<accession>A0A9N9WZT1</accession>
<evidence type="ECO:0000256" key="6">
    <source>
        <dbReference type="ARBA" id="ARBA00022833"/>
    </source>
</evidence>
<dbReference type="FunFam" id="3.30.160.60:FF:000125">
    <property type="entry name" value="Putative zinc finger protein 143"/>
    <property type="match status" value="1"/>
</dbReference>
<dbReference type="AlphaFoldDB" id="A0A9N9WZT1"/>
<dbReference type="PROSITE" id="PS00028">
    <property type="entry name" value="ZINC_FINGER_C2H2_1"/>
    <property type="match status" value="9"/>
</dbReference>
<dbReference type="FunFam" id="3.30.160.60:FF:000744">
    <property type="entry name" value="zinc finger E-box-binding homeobox 1"/>
    <property type="match status" value="1"/>
</dbReference>